<evidence type="ECO:0000256" key="1">
    <source>
        <dbReference type="SAM" id="MobiDB-lite"/>
    </source>
</evidence>
<protein>
    <submittedName>
        <fullName evidence="2">Uncharacterized protein</fullName>
    </submittedName>
</protein>
<accession>W7A3U4</accession>
<feature type="compositionally biased region" description="Polar residues" evidence="1">
    <location>
        <begin position="78"/>
        <end position="88"/>
    </location>
</feature>
<feature type="region of interest" description="Disordered" evidence="1">
    <location>
        <begin position="38"/>
        <end position="96"/>
    </location>
</feature>
<feature type="compositionally biased region" description="Polar residues" evidence="1">
    <location>
        <begin position="54"/>
        <end position="70"/>
    </location>
</feature>
<dbReference type="EMBL" id="KI965730">
    <property type="protein sequence ID" value="EUD61801.1"/>
    <property type="molecule type" value="Genomic_DNA"/>
</dbReference>
<proteinExistence type="predicted"/>
<dbReference type="RefSeq" id="XP_008819653.1">
    <property type="nucleotide sequence ID" value="XM_008821431.1"/>
</dbReference>
<dbReference type="AlphaFoldDB" id="W7A3U4"/>
<keyword evidence="3" id="KW-1185">Reference proteome</keyword>
<organism evidence="2 3">
    <name type="scientific">Plasmodium inui San Antonio 1</name>
    <dbReference type="NCBI Taxonomy" id="1237626"/>
    <lineage>
        <taxon>Eukaryota</taxon>
        <taxon>Sar</taxon>
        <taxon>Alveolata</taxon>
        <taxon>Apicomplexa</taxon>
        <taxon>Aconoidasida</taxon>
        <taxon>Haemosporida</taxon>
        <taxon>Plasmodiidae</taxon>
        <taxon>Plasmodium</taxon>
        <taxon>Plasmodium (Plasmodium)</taxon>
    </lineage>
</organism>
<dbReference type="Proteomes" id="UP000030640">
    <property type="component" value="Unassembled WGS sequence"/>
</dbReference>
<feature type="compositionally biased region" description="Basic and acidic residues" evidence="1">
    <location>
        <begin position="40"/>
        <end position="53"/>
    </location>
</feature>
<dbReference type="VEuPathDB" id="PlasmoDB:C922_05860"/>
<name>W7A3U4_9APIC</name>
<sequence length="96" mass="11405">GYVSKVPVGKKHFSYEQPWILTQYPTNQNEYIYNEDAQEIAEHPPDEIKDKQQRIPQRNDNTTERASTSYFLEFENGLYNNPQPNYNTTRKELTHP</sequence>
<evidence type="ECO:0000313" key="3">
    <source>
        <dbReference type="Proteomes" id="UP000030640"/>
    </source>
</evidence>
<gene>
    <name evidence="2" type="ORF">C922_05860</name>
</gene>
<reference evidence="2 3" key="1">
    <citation type="submission" date="2013-02" db="EMBL/GenBank/DDBJ databases">
        <title>The Genome Sequence of Plasmodium inui San Antonio 1.</title>
        <authorList>
            <consortium name="The Broad Institute Genome Sequencing Platform"/>
            <consortium name="The Broad Institute Genome Sequencing Center for Infectious Disease"/>
            <person name="Neafsey D."/>
            <person name="Cheeseman I."/>
            <person name="Volkman S."/>
            <person name="Adams J."/>
            <person name="Walker B."/>
            <person name="Young S.K."/>
            <person name="Zeng Q."/>
            <person name="Gargeya S."/>
            <person name="Fitzgerald M."/>
            <person name="Haas B."/>
            <person name="Abouelleil A."/>
            <person name="Alvarado L."/>
            <person name="Arachchi H.M."/>
            <person name="Berlin A.M."/>
            <person name="Chapman S.B."/>
            <person name="Dewar J."/>
            <person name="Goldberg J."/>
            <person name="Griggs A."/>
            <person name="Gujja S."/>
            <person name="Hansen M."/>
            <person name="Howarth C."/>
            <person name="Imamovic A."/>
            <person name="Larimer J."/>
            <person name="McCowan C."/>
            <person name="Murphy C."/>
            <person name="Neiman D."/>
            <person name="Pearson M."/>
            <person name="Priest M."/>
            <person name="Roberts A."/>
            <person name="Saif S."/>
            <person name="Shea T."/>
            <person name="Sisk P."/>
            <person name="Sykes S."/>
            <person name="Wortman J."/>
            <person name="Nusbaum C."/>
            <person name="Birren B."/>
        </authorList>
    </citation>
    <scope>NUCLEOTIDE SEQUENCE [LARGE SCALE GENOMIC DNA]</scope>
    <source>
        <strain evidence="2 3">San Antonio 1</strain>
    </source>
</reference>
<feature type="non-terminal residue" evidence="2">
    <location>
        <position position="1"/>
    </location>
</feature>
<dbReference type="GeneID" id="20041134"/>
<evidence type="ECO:0000313" key="2">
    <source>
        <dbReference type="EMBL" id="EUD61801.1"/>
    </source>
</evidence>